<evidence type="ECO:0000313" key="3">
    <source>
        <dbReference type="Proteomes" id="UP000832011"/>
    </source>
</evidence>
<evidence type="ECO:0000313" key="2">
    <source>
        <dbReference type="EMBL" id="UOO90041.1"/>
    </source>
</evidence>
<organism evidence="2 3">
    <name type="scientific">Vitreoscilla massiliensis</name>
    <dbReference type="NCBI Taxonomy" id="1689272"/>
    <lineage>
        <taxon>Bacteria</taxon>
        <taxon>Pseudomonadati</taxon>
        <taxon>Pseudomonadota</taxon>
        <taxon>Betaproteobacteria</taxon>
        <taxon>Neisseriales</taxon>
        <taxon>Neisseriaceae</taxon>
        <taxon>Vitreoscilla</taxon>
    </lineage>
</organism>
<dbReference type="Proteomes" id="UP000832011">
    <property type="component" value="Chromosome"/>
</dbReference>
<dbReference type="EMBL" id="CP091511">
    <property type="protein sequence ID" value="UOO90041.1"/>
    <property type="molecule type" value="Genomic_DNA"/>
</dbReference>
<evidence type="ECO:0000256" key="1">
    <source>
        <dbReference type="SAM" id="MobiDB-lite"/>
    </source>
</evidence>
<keyword evidence="3" id="KW-1185">Reference proteome</keyword>
<dbReference type="RefSeq" id="WP_159061419.1">
    <property type="nucleotide sequence ID" value="NZ_CABKVG010000008.1"/>
</dbReference>
<name>A0ABY4E2N6_9NEIS</name>
<proteinExistence type="predicted"/>
<reference evidence="2 3" key="1">
    <citation type="journal article" date="2022" name="Res Sq">
        <title>Evolution of multicellular longitudinally dividing oral cavity symbionts (Neisseriaceae).</title>
        <authorList>
            <person name="Nyongesa S."/>
            <person name="Weber P."/>
            <person name="Bernet E."/>
            <person name="Pullido F."/>
            <person name="Nieckarz M."/>
            <person name="Delaby M."/>
            <person name="Nieves C."/>
            <person name="Viehboeck T."/>
            <person name="Krause N."/>
            <person name="Rivera-Millot A."/>
            <person name="Nakamura A."/>
            <person name="Vischer N."/>
            <person name="VanNieuwenhze M."/>
            <person name="Brun Y."/>
            <person name="Cava F."/>
            <person name="Bulgheresi S."/>
            <person name="Veyrier F."/>
        </authorList>
    </citation>
    <scope>NUCLEOTIDE SEQUENCE [LARGE SCALE GENOMIC DNA]</scope>
    <source>
        <strain evidence="2 3">SN4</strain>
    </source>
</reference>
<sequence length="50" mass="5513">MRPTLAQLAYPDNGRADASRQNSHHVGKCQQVIAAMATGTFNIQYITQHT</sequence>
<accession>A0ABY4E2N6</accession>
<gene>
    <name evidence="2" type="ORF">LVJ82_03365</name>
</gene>
<feature type="region of interest" description="Disordered" evidence="1">
    <location>
        <begin position="1"/>
        <end position="23"/>
    </location>
</feature>
<protein>
    <submittedName>
        <fullName evidence="2">Uncharacterized protein</fullName>
    </submittedName>
</protein>